<dbReference type="CDD" id="cd16490">
    <property type="entry name" value="RING-CH-C4HC3_FANCL"/>
    <property type="match status" value="1"/>
</dbReference>
<dbReference type="Proteomes" id="UP000054928">
    <property type="component" value="Unassembled WGS sequence"/>
</dbReference>
<dbReference type="Pfam" id="PF18891">
    <property type="entry name" value="FANCL_d3"/>
    <property type="match status" value="1"/>
</dbReference>
<dbReference type="CDD" id="cd23831">
    <property type="entry name" value="DRWD-N_FANCL"/>
    <property type="match status" value="1"/>
</dbReference>
<name>A0A0N7L7G8_PLAHL</name>
<dbReference type="Gene3D" id="3.10.110.10">
    <property type="entry name" value="Ubiquitin Conjugating Enzyme"/>
    <property type="match status" value="1"/>
</dbReference>
<dbReference type="CDD" id="cd23786">
    <property type="entry name" value="ELF_FANCL"/>
    <property type="match status" value="1"/>
</dbReference>
<feature type="domain" description="Fanconi anemia complex subunit FancL WD-repeat containing" evidence="1">
    <location>
        <begin position="3"/>
        <end position="85"/>
    </location>
</feature>
<dbReference type="Pfam" id="PF11793">
    <property type="entry name" value="FANCL_C"/>
    <property type="match status" value="1"/>
</dbReference>
<dbReference type="InterPro" id="IPR019162">
    <property type="entry name" value="FancL_WD-rpt_cont_dom"/>
</dbReference>
<feature type="domain" description="FANCL UBC-like" evidence="4">
    <location>
        <begin position="200"/>
        <end position="298"/>
    </location>
</feature>
<evidence type="ECO:0000313" key="6">
    <source>
        <dbReference type="Proteomes" id="UP000054928"/>
    </source>
</evidence>
<dbReference type="EMBL" id="CCYD01002371">
    <property type="protein sequence ID" value="CEG47035.1"/>
    <property type="molecule type" value="Genomic_DNA"/>
</dbReference>
<dbReference type="SUPFAM" id="SSF57850">
    <property type="entry name" value="RING/U-box"/>
    <property type="match status" value="1"/>
</dbReference>
<evidence type="ECO:0000259" key="1">
    <source>
        <dbReference type="Pfam" id="PF09765"/>
    </source>
</evidence>
<dbReference type="PANTHER" id="PTHR13206">
    <property type="entry name" value="UBIQUITIN LIGASE PROTEIN PHF9 FANCONI ANEMIA GROUP L PROTEIN"/>
    <property type="match status" value="1"/>
</dbReference>
<dbReference type="SMART" id="SM01197">
    <property type="entry name" value="FANCL_C"/>
    <property type="match status" value="1"/>
</dbReference>
<feature type="domain" description="FANCL UBC-like" evidence="3">
    <location>
        <begin position="102"/>
        <end position="198"/>
    </location>
</feature>
<dbReference type="GeneID" id="36398754"/>
<proteinExistence type="predicted"/>
<dbReference type="OrthoDB" id="10263265at2759"/>
<protein>
    <submittedName>
        <fullName evidence="5">E3 ubiquitin-protein ligase fancl-like</fullName>
    </submittedName>
</protein>
<dbReference type="InterPro" id="IPR044037">
    <property type="entry name" value="FANCL_d3"/>
</dbReference>
<evidence type="ECO:0000259" key="3">
    <source>
        <dbReference type="Pfam" id="PF18890"/>
    </source>
</evidence>
<keyword evidence="6" id="KW-1185">Reference proteome</keyword>
<reference evidence="6" key="1">
    <citation type="submission" date="2014-09" db="EMBL/GenBank/DDBJ databases">
        <authorList>
            <person name="Sharma Rahul"/>
            <person name="Thines Marco"/>
        </authorList>
    </citation>
    <scope>NUCLEOTIDE SEQUENCE [LARGE SCALE GENOMIC DNA]</scope>
</reference>
<dbReference type="InterPro" id="IPR026848">
    <property type="entry name" value="Fancl"/>
</dbReference>
<accession>A0A0N7L7G8</accession>
<sequence>MHFVPENATQSAYRGYIRVNDDEFVVCVRNVRYDERTGRAILDAARLDVDCALAIHLKPHSATLKLRLAQASSLAGFAAELEEIVDICCKAHLNHQEALPSANYYTKLMEELDVVGWNRLGQLSDDLRSLELTTKDKAGRTHTIRILLPLQFELSGFTTKPKCLVDAPDTFELQWPPSENETVLVGIVKQFEHFLDKFQEFWNVLDALDASTCVLEPHHATRATGRRRLALERYASVQFQVDPIDPMAMLTELNFFGNMASVGILRERWNHNALSKWDITKTLHKNLEDVLEITLPSPKTTQPNEFAIECGICYSYRLEDEEDNKEQAQQNIAASLQHAENNSRLPDHLCENPKCNRPFHAKCLYDWLRALPTSRQTFHTVFGECPYCRESISANV</sequence>
<dbReference type="STRING" id="4781.A0A0N7L7G8"/>
<dbReference type="GO" id="GO:0006513">
    <property type="term" value="P:protein monoubiquitination"/>
    <property type="evidence" value="ECO:0007669"/>
    <property type="project" value="TreeGrafter"/>
</dbReference>
<dbReference type="GO" id="GO:0061630">
    <property type="term" value="F:ubiquitin protein ligase activity"/>
    <property type="evidence" value="ECO:0007669"/>
    <property type="project" value="TreeGrafter"/>
</dbReference>
<evidence type="ECO:0000259" key="4">
    <source>
        <dbReference type="Pfam" id="PF18891"/>
    </source>
</evidence>
<dbReference type="InterPro" id="IPR013083">
    <property type="entry name" value="Znf_RING/FYVE/PHD"/>
</dbReference>
<dbReference type="InterPro" id="IPR026850">
    <property type="entry name" value="FANCL_C"/>
</dbReference>
<dbReference type="GO" id="GO:0036297">
    <property type="term" value="P:interstrand cross-link repair"/>
    <property type="evidence" value="ECO:0007669"/>
    <property type="project" value="InterPro"/>
</dbReference>
<dbReference type="PANTHER" id="PTHR13206:SF0">
    <property type="entry name" value="E3 UBIQUITIN-PROTEIN LIGASE FANCL"/>
    <property type="match status" value="1"/>
</dbReference>
<dbReference type="AlphaFoldDB" id="A0A0N7L7G8"/>
<dbReference type="RefSeq" id="XP_024583404.1">
    <property type="nucleotide sequence ID" value="XM_024717958.1"/>
</dbReference>
<dbReference type="GO" id="GO:0043240">
    <property type="term" value="C:Fanconi anaemia nuclear complex"/>
    <property type="evidence" value="ECO:0007669"/>
    <property type="project" value="InterPro"/>
</dbReference>
<evidence type="ECO:0000313" key="5">
    <source>
        <dbReference type="EMBL" id="CEG47035.1"/>
    </source>
</evidence>
<dbReference type="InterPro" id="IPR016135">
    <property type="entry name" value="UBQ-conjugating_enzyme/RWD"/>
</dbReference>
<dbReference type="CDD" id="cd23832">
    <property type="entry name" value="DRWD-C_FANCL"/>
    <property type="match status" value="1"/>
</dbReference>
<dbReference type="Gene3D" id="3.10.110.20">
    <property type="entry name" value="RWD domain-like"/>
    <property type="match status" value="1"/>
</dbReference>
<dbReference type="Gene3D" id="3.30.40.10">
    <property type="entry name" value="Zinc/RING finger domain, C3HC4 (zinc finger)"/>
    <property type="match status" value="1"/>
</dbReference>
<dbReference type="Pfam" id="PF09765">
    <property type="entry name" value="FANCL_d1"/>
    <property type="match status" value="1"/>
</dbReference>
<dbReference type="OMA" id="NRPFHAK"/>
<feature type="domain" description="FANCL C-terminal" evidence="2">
    <location>
        <begin position="307"/>
        <end position="394"/>
    </location>
</feature>
<evidence type="ECO:0000259" key="2">
    <source>
        <dbReference type="Pfam" id="PF11793"/>
    </source>
</evidence>
<organism evidence="5 6">
    <name type="scientific">Plasmopara halstedii</name>
    <name type="common">Downy mildew of sunflower</name>
    <dbReference type="NCBI Taxonomy" id="4781"/>
    <lineage>
        <taxon>Eukaryota</taxon>
        <taxon>Sar</taxon>
        <taxon>Stramenopiles</taxon>
        <taxon>Oomycota</taxon>
        <taxon>Peronosporomycetes</taxon>
        <taxon>Peronosporales</taxon>
        <taxon>Peronosporaceae</taxon>
        <taxon>Plasmopara</taxon>
    </lineage>
</organism>
<dbReference type="InterPro" id="IPR043003">
    <property type="entry name" value="FANCL_d3_sf"/>
</dbReference>
<dbReference type="InterPro" id="IPR043898">
    <property type="entry name" value="FANCL_d2"/>
</dbReference>
<dbReference type="Pfam" id="PF18890">
    <property type="entry name" value="FANCL_d2"/>
    <property type="match status" value="1"/>
</dbReference>